<dbReference type="RefSeq" id="WP_100678215.1">
    <property type="nucleotide sequence ID" value="NZ_NIPO01000001.1"/>
</dbReference>
<dbReference type="InterPro" id="IPR026350">
    <property type="entry name" value="GxxExxY"/>
</dbReference>
<comment type="caution">
    <text evidence="1">The sequence shown here is derived from an EMBL/GenBank/DDBJ whole genome shotgun (WGS) entry which is preliminary data.</text>
</comment>
<reference evidence="1 2" key="1">
    <citation type="submission" date="2017-06" db="EMBL/GenBank/DDBJ databases">
        <title>Description of Avrilella dinanensis gen. nov. sp. nov.</title>
        <authorList>
            <person name="Leyer C."/>
            <person name="Sassi M."/>
            <person name="Minet J."/>
            <person name="Kayal S."/>
            <person name="Cattoir V."/>
        </authorList>
    </citation>
    <scope>NUCLEOTIDE SEQUENCE [LARGE SCALE GENOMIC DNA]</scope>
    <source>
        <strain evidence="1 2">UR159</strain>
    </source>
</reference>
<gene>
    <name evidence="1" type="ORF">CDL10_08990</name>
</gene>
<evidence type="ECO:0000313" key="2">
    <source>
        <dbReference type="Proteomes" id="UP000231960"/>
    </source>
</evidence>
<protein>
    <submittedName>
        <fullName evidence="1">GxxExxY protein</fullName>
    </submittedName>
</protein>
<evidence type="ECO:0000313" key="1">
    <source>
        <dbReference type="EMBL" id="PJR04657.1"/>
    </source>
</evidence>
<dbReference type="NCBIfam" id="TIGR04256">
    <property type="entry name" value="GxxExxY"/>
    <property type="match status" value="1"/>
</dbReference>
<organism evidence="1 2">
    <name type="scientific">Avrilella dinanensis</name>
    <dbReference type="NCBI Taxonomy" id="2008672"/>
    <lineage>
        <taxon>Bacteria</taxon>
        <taxon>Pseudomonadati</taxon>
        <taxon>Bacteroidota</taxon>
        <taxon>Flavobacteriia</taxon>
        <taxon>Flavobacteriales</taxon>
        <taxon>Flavobacteriaceae</taxon>
        <taxon>Avrilella</taxon>
    </lineage>
</organism>
<accession>A0A2M9R720</accession>
<dbReference type="OrthoDB" id="9806869at2"/>
<keyword evidence="2" id="KW-1185">Reference proteome</keyword>
<dbReference type="Proteomes" id="UP000231960">
    <property type="component" value="Unassembled WGS sequence"/>
</dbReference>
<sequence length="125" mass="14575">MEHFPLKEETYKIIGICMEVHNQLGAGFLEIVYKDALELEFQRAGVPYEREKEYPVNYKGVILPHKFYADFVVFDNVILEIKGIRKEIAEEHIAQAINYLKVSQCEIALVVNFGEPKLQYKRIIV</sequence>
<proteinExistence type="predicted"/>
<dbReference type="Pfam" id="PF13366">
    <property type="entry name" value="PDDEXK_3"/>
    <property type="match status" value="1"/>
</dbReference>
<dbReference type="AlphaFoldDB" id="A0A2M9R720"/>
<dbReference type="EMBL" id="NIPO01000001">
    <property type="protein sequence ID" value="PJR04657.1"/>
    <property type="molecule type" value="Genomic_DNA"/>
</dbReference>
<name>A0A2M9R720_9FLAO</name>